<name>A0ABQ9E421_TEGGR</name>
<evidence type="ECO:0000313" key="8">
    <source>
        <dbReference type="Proteomes" id="UP001217089"/>
    </source>
</evidence>
<organism evidence="7 8">
    <name type="scientific">Tegillarca granosa</name>
    <name type="common">Malaysian cockle</name>
    <name type="synonym">Anadara granosa</name>
    <dbReference type="NCBI Taxonomy" id="220873"/>
    <lineage>
        <taxon>Eukaryota</taxon>
        <taxon>Metazoa</taxon>
        <taxon>Spiralia</taxon>
        <taxon>Lophotrochozoa</taxon>
        <taxon>Mollusca</taxon>
        <taxon>Bivalvia</taxon>
        <taxon>Autobranchia</taxon>
        <taxon>Pteriomorphia</taxon>
        <taxon>Arcoida</taxon>
        <taxon>Arcoidea</taxon>
        <taxon>Arcidae</taxon>
        <taxon>Tegillarca</taxon>
    </lineage>
</organism>
<keyword evidence="1" id="KW-0479">Metal-binding</keyword>
<dbReference type="InterPro" id="IPR017907">
    <property type="entry name" value="Znf_RING_CS"/>
</dbReference>
<dbReference type="InterPro" id="IPR047153">
    <property type="entry name" value="TRIM45/56/19-like"/>
</dbReference>
<dbReference type="InterPro" id="IPR036116">
    <property type="entry name" value="FN3_sf"/>
</dbReference>
<dbReference type="InterPro" id="IPR001841">
    <property type="entry name" value="Znf_RING"/>
</dbReference>
<dbReference type="SUPFAM" id="SSF50814">
    <property type="entry name" value="Lipocalins"/>
    <property type="match status" value="1"/>
</dbReference>
<proteinExistence type="predicted"/>
<sequence>MDEIKGLRFACGIRDSATVNDLLTYIYTISFTFYKNKYLLEFLKNPRIDIQFKTPLQQDMECPICCDDFIVPKLLSCRHTFCRKCLKDYANKTKIKNFIKCPLCRHQSYISNGCVDSLVENFFITSSCLNNNSDDSDKCLDEVSRPETALEGNFSEDSDEDLTVPFSLTLLAGNIQTKFKATFVSAFSTGEERCINSVHPVSEKEAWTISNCGPDLALFNIHGQELKRIPLPGKFCDMICRENDILIAMPEDCKIGRVSILNNFALTGNCRIGNMSSFPDGSIVIVGQENVDVKSGGRDKIQIFSKYGEYLSGHAKNNNDFDPFAVAVNPVVGTFSVVDSKRRCVYTLFRNGDILNIYNGGKNMFPLSPNLFIPLGICYDSDGNLIIADGGSDTLHVLNSWGRFLGLVLTNHDDGFGEPFSIAVDKEGKLWIGDINNGIHGAALTEQDIVTCPISNIDHVPVQSDFDVNRISGIWYVHATTTFIYGDLTRESTFREISQDEGEKSCPITAIDQSMIQPDFDIHRFAGLWYVHSSTTTMFGNSTRQSMFRELTVDENGGKQDIVFREAVYTYTDYQYAIGFLMYCANLNSEQVCLDLRKQVEIWSKSTSPIPIDVMRNLKRKAVQTLCVQMNDFTDQELGTGDSSDSTSHKPSVRNTVLFTWDPIPADEQNGVILNYRLVIAKGTCGDITDLDPSTRSYVATNLEPGTLYRSLIMAETAQGRGPSSVWTEVTTLEEGSTCPIDIVPVFEHFQESTWYTVYQTSYLWAFLKVLYMDDMYAIMYICFNKQADGTCKPNNHQIEIWSHDKNTDLPSEKREEFELWIQNRLCVPSNDLRYVNNGLCTIPEILINLLNDEDSETVQQDFVPSQMSGLWYEIARTRFTFNDMESIIYYFNTERGSEISSQYAGTIKIVLIRMIIITCLLNLPKMLRMNYLNAFTIIQVTTAILESQCHSSTSADFLTSYTSPALVQWGNIIKIITNSKT</sequence>
<keyword evidence="2 4" id="KW-0863">Zinc-finger</keyword>
<dbReference type="Proteomes" id="UP001217089">
    <property type="component" value="Unassembled WGS sequence"/>
</dbReference>
<dbReference type="PROSITE" id="PS00518">
    <property type="entry name" value="ZF_RING_1"/>
    <property type="match status" value="1"/>
</dbReference>
<dbReference type="SUPFAM" id="SSF57850">
    <property type="entry name" value="RING/U-box"/>
    <property type="match status" value="1"/>
</dbReference>
<dbReference type="SMART" id="SM00184">
    <property type="entry name" value="RING"/>
    <property type="match status" value="1"/>
</dbReference>
<dbReference type="SUPFAM" id="SSF101898">
    <property type="entry name" value="NHL repeat"/>
    <property type="match status" value="1"/>
</dbReference>
<dbReference type="Pfam" id="PF13445">
    <property type="entry name" value="zf-RING_UBOX"/>
    <property type="match status" value="1"/>
</dbReference>
<dbReference type="InterPro" id="IPR012674">
    <property type="entry name" value="Calycin"/>
</dbReference>
<dbReference type="PROSITE" id="PS50853">
    <property type="entry name" value="FN3"/>
    <property type="match status" value="1"/>
</dbReference>
<dbReference type="Gene3D" id="2.120.10.30">
    <property type="entry name" value="TolB, C-terminal domain"/>
    <property type="match status" value="1"/>
</dbReference>
<dbReference type="InterPro" id="IPR011042">
    <property type="entry name" value="6-blade_b-propeller_TolB-like"/>
</dbReference>
<dbReference type="InterPro" id="IPR003961">
    <property type="entry name" value="FN3_dom"/>
</dbReference>
<dbReference type="Gene3D" id="3.30.40.10">
    <property type="entry name" value="Zinc/RING finger domain, C3HC4 (zinc finger)"/>
    <property type="match status" value="1"/>
</dbReference>
<reference evidence="7 8" key="1">
    <citation type="submission" date="2022-12" db="EMBL/GenBank/DDBJ databases">
        <title>Chromosome-level genome of Tegillarca granosa.</title>
        <authorList>
            <person name="Kim J."/>
        </authorList>
    </citation>
    <scope>NUCLEOTIDE SEQUENCE [LARGE SCALE GENOMIC DNA]</scope>
    <source>
        <strain evidence="7">Teg-2019</strain>
        <tissue evidence="7">Adductor muscle</tissue>
    </source>
</reference>
<gene>
    <name evidence="7" type="ORF">KUTeg_021588</name>
</gene>
<protein>
    <recommendedName>
        <fullName evidence="9">RING-type domain-containing protein</fullName>
    </recommendedName>
</protein>
<comment type="caution">
    <text evidence="7">The sequence shown here is derived from an EMBL/GenBank/DDBJ whole genome shotgun (WGS) entry which is preliminary data.</text>
</comment>
<dbReference type="PANTHER" id="PTHR25462">
    <property type="entry name" value="BONUS, ISOFORM C-RELATED"/>
    <property type="match status" value="1"/>
</dbReference>
<evidence type="ECO:0000256" key="1">
    <source>
        <dbReference type="ARBA" id="ARBA00022723"/>
    </source>
</evidence>
<dbReference type="SUPFAM" id="SSF49265">
    <property type="entry name" value="Fibronectin type III"/>
    <property type="match status" value="1"/>
</dbReference>
<dbReference type="Gene3D" id="2.60.40.10">
    <property type="entry name" value="Immunoglobulins"/>
    <property type="match status" value="1"/>
</dbReference>
<evidence type="ECO:0000256" key="2">
    <source>
        <dbReference type="ARBA" id="ARBA00022771"/>
    </source>
</evidence>
<evidence type="ECO:0000313" key="7">
    <source>
        <dbReference type="EMBL" id="KAJ8300069.1"/>
    </source>
</evidence>
<dbReference type="InterPro" id="IPR013783">
    <property type="entry name" value="Ig-like_fold"/>
</dbReference>
<dbReference type="EMBL" id="JARBDR010000919">
    <property type="protein sequence ID" value="KAJ8300069.1"/>
    <property type="molecule type" value="Genomic_DNA"/>
</dbReference>
<evidence type="ECO:0000256" key="3">
    <source>
        <dbReference type="ARBA" id="ARBA00022833"/>
    </source>
</evidence>
<dbReference type="Pfam" id="PF00041">
    <property type="entry name" value="fn3"/>
    <property type="match status" value="1"/>
</dbReference>
<feature type="domain" description="RING-type" evidence="5">
    <location>
        <begin position="62"/>
        <end position="105"/>
    </location>
</feature>
<feature type="domain" description="Fibronectin type-III" evidence="6">
    <location>
        <begin position="642"/>
        <end position="735"/>
    </location>
</feature>
<evidence type="ECO:0000256" key="4">
    <source>
        <dbReference type="PROSITE-ProRule" id="PRU00175"/>
    </source>
</evidence>
<evidence type="ECO:0008006" key="9">
    <source>
        <dbReference type="Google" id="ProtNLM"/>
    </source>
</evidence>
<dbReference type="InterPro" id="IPR027370">
    <property type="entry name" value="Znf-RING_euk"/>
</dbReference>
<evidence type="ECO:0000259" key="5">
    <source>
        <dbReference type="PROSITE" id="PS50089"/>
    </source>
</evidence>
<dbReference type="CDD" id="cd00063">
    <property type="entry name" value="FN3"/>
    <property type="match status" value="1"/>
</dbReference>
<dbReference type="InterPro" id="IPR013083">
    <property type="entry name" value="Znf_RING/FYVE/PHD"/>
</dbReference>
<dbReference type="PROSITE" id="PS50089">
    <property type="entry name" value="ZF_RING_2"/>
    <property type="match status" value="1"/>
</dbReference>
<evidence type="ECO:0000259" key="6">
    <source>
        <dbReference type="PROSITE" id="PS50853"/>
    </source>
</evidence>
<dbReference type="PANTHER" id="PTHR25462:SF296">
    <property type="entry name" value="MEIOTIC P26, ISOFORM F"/>
    <property type="match status" value="1"/>
</dbReference>
<keyword evidence="8" id="KW-1185">Reference proteome</keyword>
<keyword evidence="3" id="KW-0862">Zinc</keyword>
<accession>A0ABQ9E421</accession>